<protein>
    <submittedName>
        <fullName evidence="2 4">Uncharacterized protein</fullName>
    </submittedName>
</protein>
<accession>A0A072U847</accession>
<feature type="compositionally biased region" description="Low complexity" evidence="1">
    <location>
        <begin position="148"/>
        <end position="158"/>
    </location>
</feature>
<evidence type="ECO:0000313" key="5">
    <source>
        <dbReference type="Proteomes" id="UP000002051"/>
    </source>
</evidence>
<dbReference type="EMBL" id="PSQE01000007">
    <property type="protein sequence ID" value="RHN44994.1"/>
    <property type="molecule type" value="Genomic_DNA"/>
</dbReference>
<gene>
    <name evidence="4" type="primary">25497823</name>
    <name evidence="2" type="ordered locus">MTR_7g029145</name>
    <name evidence="3" type="ORF">MtrunA17_Chr7g0225461</name>
</gene>
<dbReference type="Proteomes" id="UP000002051">
    <property type="component" value="Unassembled WGS sequence"/>
</dbReference>
<evidence type="ECO:0000256" key="1">
    <source>
        <dbReference type="SAM" id="MobiDB-lite"/>
    </source>
</evidence>
<keyword evidence="5" id="KW-1185">Reference proteome</keyword>
<dbReference type="KEGG" id="mtr:25497823"/>
<feature type="region of interest" description="Disordered" evidence="1">
    <location>
        <begin position="140"/>
        <end position="193"/>
    </location>
</feature>
<dbReference type="Gramene" id="rna39187">
    <property type="protein sequence ID" value="RHN44994.1"/>
    <property type="gene ID" value="gene39187"/>
</dbReference>
<reference evidence="3" key="4">
    <citation type="journal article" date="2018" name="Nat. Plants">
        <title>Whole-genome landscape of Medicago truncatula symbiotic genes.</title>
        <authorList>
            <person name="Pecrix Y."/>
            <person name="Gamas P."/>
            <person name="Carrere S."/>
        </authorList>
    </citation>
    <scope>NUCLEOTIDE SEQUENCE</scope>
    <source>
        <tissue evidence="3">Leaves</tissue>
    </source>
</reference>
<reference evidence="4" key="3">
    <citation type="submission" date="2015-04" db="UniProtKB">
        <authorList>
            <consortium name="EnsemblPlants"/>
        </authorList>
    </citation>
    <scope>IDENTIFICATION</scope>
    <source>
        <strain evidence="4">cv. Jemalong A17</strain>
    </source>
</reference>
<reference evidence="2 5" key="2">
    <citation type="journal article" date="2014" name="BMC Genomics">
        <title>An improved genome release (version Mt4.0) for the model legume Medicago truncatula.</title>
        <authorList>
            <person name="Tang H."/>
            <person name="Krishnakumar V."/>
            <person name="Bidwell S."/>
            <person name="Rosen B."/>
            <person name="Chan A."/>
            <person name="Zhou S."/>
            <person name="Gentzbittel L."/>
            <person name="Childs K.L."/>
            <person name="Yandell M."/>
            <person name="Gundlach H."/>
            <person name="Mayer K.F."/>
            <person name="Schwartz D.C."/>
            <person name="Town C.D."/>
        </authorList>
    </citation>
    <scope>GENOME REANNOTATION</scope>
    <source>
        <strain evidence="2">A17</strain>
        <strain evidence="4 5">cv. Jemalong A17</strain>
    </source>
</reference>
<evidence type="ECO:0000313" key="3">
    <source>
        <dbReference type="EMBL" id="RHN44994.1"/>
    </source>
</evidence>
<dbReference type="EMBL" id="CM001223">
    <property type="protein sequence ID" value="KEH22025.1"/>
    <property type="molecule type" value="Genomic_DNA"/>
</dbReference>
<dbReference type="Proteomes" id="UP000265566">
    <property type="component" value="Chromosome 7"/>
</dbReference>
<name>A0A072U847_MEDTR</name>
<reference evidence="2 5" key="1">
    <citation type="journal article" date="2011" name="Nature">
        <title>The Medicago genome provides insight into the evolution of rhizobial symbioses.</title>
        <authorList>
            <person name="Young N.D."/>
            <person name="Debelle F."/>
            <person name="Oldroyd G.E."/>
            <person name="Geurts R."/>
            <person name="Cannon S.B."/>
            <person name="Udvardi M.K."/>
            <person name="Benedito V.A."/>
            <person name="Mayer K.F."/>
            <person name="Gouzy J."/>
            <person name="Schoof H."/>
            <person name="Van de Peer Y."/>
            <person name="Proost S."/>
            <person name="Cook D.R."/>
            <person name="Meyers B.C."/>
            <person name="Spannagl M."/>
            <person name="Cheung F."/>
            <person name="De Mita S."/>
            <person name="Krishnakumar V."/>
            <person name="Gundlach H."/>
            <person name="Zhou S."/>
            <person name="Mudge J."/>
            <person name="Bharti A.K."/>
            <person name="Murray J.D."/>
            <person name="Naoumkina M.A."/>
            <person name="Rosen B."/>
            <person name="Silverstein K.A."/>
            <person name="Tang H."/>
            <person name="Rombauts S."/>
            <person name="Zhao P.X."/>
            <person name="Zhou P."/>
            <person name="Barbe V."/>
            <person name="Bardou P."/>
            <person name="Bechner M."/>
            <person name="Bellec A."/>
            <person name="Berger A."/>
            <person name="Berges H."/>
            <person name="Bidwell S."/>
            <person name="Bisseling T."/>
            <person name="Choisne N."/>
            <person name="Couloux A."/>
            <person name="Denny R."/>
            <person name="Deshpande S."/>
            <person name="Dai X."/>
            <person name="Doyle J.J."/>
            <person name="Dudez A.M."/>
            <person name="Farmer A.D."/>
            <person name="Fouteau S."/>
            <person name="Franken C."/>
            <person name="Gibelin C."/>
            <person name="Gish J."/>
            <person name="Goldstein S."/>
            <person name="Gonzalez A.J."/>
            <person name="Green P.J."/>
            <person name="Hallab A."/>
            <person name="Hartog M."/>
            <person name="Hua A."/>
            <person name="Humphray S.J."/>
            <person name="Jeong D.H."/>
            <person name="Jing Y."/>
            <person name="Jocker A."/>
            <person name="Kenton S.M."/>
            <person name="Kim D.J."/>
            <person name="Klee K."/>
            <person name="Lai H."/>
            <person name="Lang C."/>
            <person name="Lin S."/>
            <person name="Macmil S.L."/>
            <person name="Magdelenat G."/>
            <person name="Matthews L."/>
            <person name="McCorrison J."/>
            <person name="Monaghan E.L."/>
            <person name="Mun J.H."/>
            <person name="Najar F.Z."/>
            <person name="Nicholson C."/>
            <person name="Noirot C."/>
            <person name="O'Bleness M."/>
            <person name="Paule C.R."/>
            <person name="Poulain J."/>
            <person name="Prion F."/>
            <person name="Qin B."/>
            <person name="Qu C."/>
            <person name="Retzel E.F."/>
            <person name="Riddle C."/>
            <person name="Sallet E."/>
            <person name="Samain S."/>
            <person name="Samson N."/>
            <person name="Sanders I."/>
            <person name="Saurat O."/>
            <person name="Scarpelli C."/>
            <person name="Schiex T."/>
            <person name="Segurens B."/>
            <person name="Severin A.J."/>
            <person name="Sherrier D.J."/>
            <person name="Shi R."/>
            <person name="Sims S."/>
            <person name="Singer S.R."/>
            <person name="Sinharoy S."/>
            <person name="Sterck L."/>
            <person name="Viollet A."/>
            <person name="Wang B.B."/>
            <person name="Wang K."/>
            <person name="Wang M."/>
            <person name="Wang X."/>
            <person name="Warfsmann J."/>
            <person name="Weissenbach J."/>
            <person name="White D.D."/>
            <person name="White J.D."/>
            <person name="Wiley G.B."/>
            <person name="Wincker P."/>
            <person name="Xing Y."/>
            <person name="Yang L."/>
            <person name="Yao Z."/>
            <person name="Ying F."/>
            <person name="Zhai J."/>
            <person name="Zhou L."/>
            <person name="Zuber A."/>
            <person name="Denarie J."/>
            <person name="Dixon R.A."/>
            <person name="May G.D."/>
            <person name="Schwartz D.C."/>
            <person name="Rogers J."/>
            <person name="Quetier F."/>
            <person name="Town C.D."/>
            <person name="Roe B.A."/>
        </authorList>
    </citation>
    <scope>NUCLEOTIDE SEQUENCE [LARGE SCALE GENOMIC DNA]</scope>
    <source>
        <strain evidence="2">A17</strain>
        <strain evidence="4 5">cv. Jemalong A17</strain>
    </source>
</reference>
<dbReference type="HOGENOM" id="CLU_1328117_0_0_1"/>
<proteinExistence type="predicted"/>
<dbReference type="OrthoDB" id="1436962at2759"/>
<feature type="compositionally biased region" description="Polar residues" evidence="1">
    <location>
        <begin position="168"/>
        <end position="193"/>
    </location>
</feature>
<evidence type="ECO:0000313" key="4">
    <source>
        <dbReference type="EnsemblPlants" id="KEH22025"/>
    </source>
</evidence>
<sequence>MWPRSRTTLIYLECRLRIETSYGWANSMSKVLKSFKDLSYNINQPAGFAYLKGKVDPQKLLSKLRKAEKHVTLEWSSYVFHIENQGNGYNNHHFIPQGPFYTIGYPYDPNVYQFNHPNPNWNNMPQYGLPYHAPERQHSTEHMFEGTSFSSQSSDSQSPVRSNHHQSDVGNSSLPVIQPENNNQTNDQPAQRSSFMKKIAEKLCLAS</sequence>
<evidence type="ECO:0000313" key="2">
    <source>
        <dbReference type="EMBL" id="KEH22025.1"/>
    </source>
</evidence>
<dbReference type="EnsemblPlants" id="KEH22025">
    <property type="protein sequence ID" value="KEH22025"/>
    <property type="gene ID" value="MTR_7g029145"/>
</dbReference>
<organism evidence="2 5">
    <name type="scientific">Medicago truncatula</name>
    <name type="common">Barrel medic</name>
    <name type="synonym">Medicago tribuloides</name>
    <dbReference type="NCBI Taxonomy" id="3880"/>
    <lineage>
        <taxon>Eukaryota</taxon>
        <taxon>Viridiplantae</taxon>
        <taxon>Streptophyta</taxon>
        <taxon>Embryophyta</taxon>
        <taxon>Tracheophyta</taxon>
        <taxon>Spermatophyta</taxon>
        <taxon>Magnoliopsida</taxon>
        <taxon>eudicotyledons</taxon>
        <taxon>Gunneridae</taxon>
        <taxon>Pentapetalae</taxon>
        <taxon>rosids</taxon>
        <taxon>fabids</taxon>
        <taxon>Fabales</taxon>
        <taxon>Fabaceae</taxon>
        <taxon>Papilionoideae</taxon>
        <taxon>50 kb inversion clade</taxon>
        <taxon>NPAAA clade</taxon>
        <taxon>Hologalegina</taxon>
        <taxon>IRL clade</taxon>
        <taxon>Trifolieae</taxon>
        <taxon>Medicago</taxon>
    </lineage>
</organism>
<dbReference type="AlphaFoldDB" id="A0A072U847"/>